<feature type="transmembrane region" description="Helical" evidence="2">
    <location>
        <begin position="70"/>
        <end position="88"/>
    </location>
</feature>
<sequence length="279" mass="29046">MFIKLSAVNAGTAAFLRCALAMAVLAPLAFAECRRLGARPWRLLRLDLAAGALLGVDYVCWVHSIHDLGASIATVLLNVQLIVFPLLARVLTGIRLERRFWLTAPVMLAGVALAGGTLGSPEPGSDPLSGVLFGSAAGVAFAGYLFLIRLGGDGGRSRSEGRASGEPHTVTPVAAATLSAAASSGLLGAAWTGVDLDPGWPAWGWLIPMALLGQVLAWLLINPALPRLAPSRGAALLLLQPVLAVAFGVCFLAERPTLTQYAGCALVVFAVWRSNRTGH</sequence>
<feature type="transmembrane region" description="Helical" evidence="2">
    <location>
        <begin position="233"/>
        <end position="252"/>
    </location>
</feature>
<keyword evidence="5" id="KW-1185">Reference proteome</keyword>
<keyword evidence="2" id="KW-1133">Transmembrane helix</keyword>
<feature type="domain" description="EamA" evidence="3">
    <location>
        <begin position="5"/>
        <end position="114"/>
    </location>
</feature>
<keyword evidence="2" id="KW-0812">Transmembrane</keyword>
<evidence type="ECO:0000256" key="2">
    <source>
        <dbReference type="SAM" id="Phobius"/>
    </source>
</evidence>
<feature type="transmembrane region" description="Helical" evidence="2">
    <location>
        <begin position="203"/>
        <end position="221"/>
    </location>
</feature>
<proteinExistence type="inferred from homology"/>
<dbReference type="Proteomes" id="UP000631535">
    <property type="component" value="Unassembled WGS sequence"/>
</dbReference>
<feature type="transmembrane region" description="Helical" evidence="2">
    <location>
        <begin position="100"/>
        <end position="118"/>
    </location>
</feature>
<accession>A0ABQ2M6E1</accession>
<comment type="similarity">
    <text evidence="1">Belongs to the EamA transporter family.</text>
</comment>
<dbReference type="SUPFAM" id="SSF103481">
    <property type="entry name" value="Multidrug resistance efflux transporter EmrE"/>
    <property type="match status" value="2"/>
</dbReference>
<reference evidence="5" key="1">
    <citation type="journal article" date="2019" name="Int. J. Syst. Evol. Microbiol.">
        <title>The Global Catalogue of Microorganisms (GCM) 10K type strain sequencing project: providing services to taxonomists for standard genome sequencing and annotation.</title>
        <authorList>
            <consortium name="The Broad Institute Genomics Platform"/>
            <consortium name="The Broad Institute Genome Sequencing Center for Infectious Disease"/>
            <person name="Wu L."/>
            <person name="Ma J."/>
        </authorList>
    </citation>
    <scope>NUCLEOTIDE SEQUENCE [LARGE SCALE GENOMIC DNA]</scope>
    <source>
        <strain evidence="5">CGMCC 4.7178</strain>
    </source>
</reference>
<evidence type="ECO:0000313" key="5">
    <source>
        <dbReference type="Proteomes" id="UP000631535"/>
    </source>
</evidence>
<comment type="caution">
    <text evidence="4">The sequence shown here is derived from an EMBL/GenBank/DDBJ whole genome shotgun (WGS) entry which is preliminary data.</text>
</comment>
<feature type="transmembrane region" description="Helical" evidence="2">
    <location>
        <begin position="12"/>
        <end position="31"/>
    </location>
</feature>
<feature type="transmembrane region" description="Helical" evidence="2">
    <location>
        <begin position="43"/>
        <end position="64"/>
    </location>
</feature>
<feature type="transmembrane region" description="Helical" evidence="2">
    <location>
        <begin position="169"/>
        <end position="191"/>
    </location>
</feature>
<feature type="transmembrane region" description="Helical" evidence="2">
    <location>
        <begin position="258"/>
        <end position="275"/>
    </location>
</feature>
<organism evidence="4 5">
    <name type="scientific">Streptomyces daqingensis</name>
    <dbReference type="NCBI Taxonomy" id="1472640"/>
    <lineage>
        <taxon>Bacteria</taxon>
        <taxon>Bacillati</taxon>
        <taxon>Actinomycetota</taxon>
        <taxon>Actinomycetes</taxon>
        <taxon>Kitasatosporales</taxon>
        <taxon>Streptomycetaceae</taxon>
        <taxon>Streptomyces</taxon>
    </lineage>
</organism>
<feature type="domain" description="EamA" evidence="3">
    <location>
        <begin position="168"/>
        <end position="272"/>
    </location>
</feature>
<dbReference type="Gene3D" id="1.10.3730.20">
    <property type="match status" value="1"/>
</dbReference>
<dbReference type="EMBL" id="BMMP01000005">
    <property type="protein sequence ID" value="GGO47295.1"/>
    <property type="molecule type" value="Genomic_DNA"/>
</dbReference>
<dbReference type="Pfam" id="PF00892">
    <property type="entry name" value="EamA"/>
    <property type="match status" value="2"/>
</dbReference>
<dbReference type="PANTHER" id="PTHR22911:SF79">
    <property type="entry name" value="MOBA-LIKE NTP TRANSFERASE DOMAIN-CONTAINING PROTEIN"/>
    <property type="match status" value="1"/>
</dbReference>
<evidence type="ECO:0000256" key="1">
    <source>
        <dbReference type="ARBA" id="ARBA00007362"/>
    </source>
</evidence>
<dbReference type="InterPro" id="IPR037185">
    <property type="entry name" value="EmrE-like"/>
</dbReference>
<dbReference type="PANTHER" id="PTHR22911">
    <property type="entry name" value="ACYL-MALONYL CONDENSING ENZYME-RELATED"/>
    <property type="match status" value="1"/>
</dbReference>
<keyword evidence="2" id="KW-0472">Membrane</keyword>
<feature type="transmembrane region" description="Helical" evidence="2">
    <location>
        <begin position="130"/>
        <end position="148"/>
    </location>
</feature>
<protein>
    <recommendedName>
        <fullName evidence="3">EamA domain-containing protein</fullName>
    </recommendedName>
</protein>
<evidence type="ECO:0000313" key="4">
    <source>
        <dbReference type="EMBL" id="GGO47295.1"/>
    </source>
</evidence>
<gene>
    <name evidence="4" type="ORF">GCM10012287_19620</name>
</gene>
<evidence type="ECO:0000259" key="3">
    <source>
        <dbReference type="Pfam" id="PF00892"/>
    </source>
</evidence>
<name>A0ABQ2M6E1_9ACTN</name>
<dbReference type="InterPro" id="IPR000620">
    <property type="entry name" value="EamA_dom"/>
</dbReference>